<dbReference type="EMBL" id="KQ977255">
    <property type="protein sequence ID" value="KYN04640.1"/>
    <property type="molecule type" value="Genomic_DNA"/>
</dbReference>
<dbReference type="Proteomes" id="UP000078542">
    <property type="component" value="Unassembled WGS sequence"/>
</dbReference>
<evidence type="ECO:0008006" key="3">
    <source>
        <dbReference type="Google" id="ProtNLM"/>
    </source>
</evidence>
<reference evidence="1 2" key="1">
    <citation type="submission" date="2016-03" db="EMBL/GenBank/DDBJ databases">
        <title>Cyphomyrmex costatus WGS genome.</title>
        <authorList>
            <person name="Nygaard S."/>
            <person name="Hu H."/>
            <person name="Boomsma J."/>
            <person name="Zhang G."/>
        </authorList>
    </citation>
    <scope>NUCLEOTIDE SEQUENCE [LARGE SCALE GENOMIC DNA]</scope>
    <source>
        <strain evidence="1">MS0001</strain>
        <tissue evidence="1">Whole body</tissue>
    </source>
</reference>
<dbReference type="STRING" id="456900.A0A151IK47"/>
<dbReference type="PANTHER" id="PTHR46060">
    <property type="entry name" value="MARINER MOS1 TRANSPOSASE-LIKE PROTEIN"/>
    <property type="match status" value="1"/>
</dbReference>
<dbReference type="GO" id="GO:0003676">
    <property type="term" value="F:nucleic acid binding"/>
    <property type="evidence" value="ECO:0007669"/>
    <property type="project" value="InterPro"/>
</dbReference>
<dbReference type="InterPro" id="IPR052709">
    <property type="entry name" value="Transposase-MT_Hybrid"/>
</dbReference>
<protein>
    <recommendedName>
        <fullName evidence="3">Mos1 transposase HTH domain-containing protein</fullName>
    </recommendedName>
</protein>
<dbReference type="PANTHER" id="PTHR46060:SF1">
    <property type="entry name" value="MARINER MOS1 TRANSPOSASE-LIKE PROTEIN"/>
    <property type="match status" value="1"/>
</dbReference>
<dbReference type="InterPro" id="IPR036397">
    <property type="entry name" value="RNaseH_sf"/>
</dbReference>
<proteinExistence type="predicted"/>
<name>A0A151IK47_9HYME</name>
<sequence>MSYAAAGRYMKKSEGFVRKWVKRYKTKQRNADDLPECGTPDGQRRKKTTKLSRYLRWVNEFKRGRIDKVHDIVLTDLRVKVRKLIEATGISHGTVFSILHEQLGMKSYRLWVPRLLTLDQKRDHNVWVHTCPASIAKFNKFRYELLPHPAYSTDFIPCYYFLFLNLKK</sequence>
<evidence type="ECO:0000313" key="1">
    <source>
        <dbReference type="EMBL" id="KYN04640.1"/>
    </source>
</evidence>
<dbReference type="Gene3D" id="3.30.420.10">
    <property type="entry name" value="Ribonuclease H-like superfamily/Ribonuclease H"/>
    <property type="match status" value="1"/>
</dbReference>
<keyword evidence="2" id="KW-1185">Reference proteome</keyword>
<gene>
    <name evidence="1" type="ORF">ALC62_04471</name>
</gene>
<accession>A0A151IK47</accession>
<organism evidence="1 2">
    <name type="scientific">Cyphomyrmex costatus</name>
    <dbReference type="NCBI Taxonomy" id="456900"/>
    <lineage>
        <taxon>Eukaryota</taxon>
        <taxon>Metazoa</taxon>
        <taxon>Ecdysozoa</taxon>
        <taxon>Arthropoda</taxon>
        <taxon>Hexapoda</taxon>
        <taxon>Insecta</taxon>
        <taxon>Pterygota</taxon>
        <taxon>Neoptera</taxon>
        <taxon>Endopterygota</taxon>
        <taxon>Hymenoptera</taxon>
        <taxon>Apocrita</taxon>
        <taxon>Aculeata</taxon>
        <taxon>Formicoidea</taxon>
        <taxon>Formicidae</taxon>
        <taxon>Myrmicinae</taxon>
        <taxon>Cyphomyrmex</taxon>
    </lineage>
</organism>
<dbReference type="AlphaFoldDB" id="A0A151IK47"/>
<evidence type="ECO:0000313" key="2">
    <source>
        <dbReference type="Proteomes" id="UP000078542"/>
    </source>
</evidence>